<dbReference type="EMBL" id="BGPR01000127">
    <property type="protein sequence ID" value="GBL97169.1"/>
    <property type="molecule type" value="Genomic_DNA"/>
</dbReference>
<protein>
    <submittedName>
        <fullName evidence="1">Uncharacterized protein</fullName>
    </submittedName>
</protein>
<evidence type="ECO:0000313" key="2">
    <source>
        <dbReference type="Proteomes" id="UP000499080"/>
    </source>
</evidence>
<sequence length="97" mass="10827">MLKYILYTLSGVRVIRFPVERFCTHSAQCSPTTQSLSNAKYLAQSDSSNISIINASVEKNATCFFYAEKIPPSCCRTINLSITIQNVPNDKNFQPST</sequence>
<accession>A0A4Y2BZC9</accession>
<proteinExistence type="predicted"/>
<organism evidence="1 2">
    <name type="scientific">Araneus ventricosus</name>
    <name type="common">Orbweaver spider</name>
    <name type="synonym">Epeira ventricosa</name>
    <dbReference type="NCBI Taxonomy" id="182803"/>
    <lineage>
        <taxon>Eukaryota</taxon>
        <taxon>Metazoa</taxon>
        <taxon>Ecdysozoa</taxon>
        <taxon>Arthropoda</taxon>
        <taxon>Chelicerata</taxon>
        <taxon>Arachnida</taxon>
        <taxon>Araneae</taxon>
        <taxon>Araneomorphae</taxon>
        <taxon>Entelegynae</taxon>
        <taxon>Araneoidea</taxon>
        <taxon>Araneidae</taxon>
        <taxon>Araneus</taxon>
    </lineage>
</organism>
<dbReference type="AlphaFoldDB" id="A0A4Y2BZC9"/>
<dbReference type="Proteomes" id="UP000499080">
    <property type="component" value="Unassembled WGS sequence"/>
</dbReference>
<name>A0A4Y2BZC9_ARAVE</name>
<comment type="caution">
    <text evidence="1">The sequence shown here is derived from an EMBL/GenBank/DDBJ whole genome shotgun (WGS) entry which is preliminary data.</text>
</comment>
<gene>
    <name evidence="1" type="ORF">AVEN_144610_1</name>
</gene>
<keyword evidence="2" id="KW-1185">Reference proteome</keyword>
<evidence type="ECO:0000313" key="1">
    <source>
        <dbReference type="EMBL" id="GBL97169.1"/>
    </source>
</evidence>
<reference evidence="1 2" key="1">
    <citation type="journal article" date="2019" name="Sci. Rep.">
        <title>Orb-weaving spider Araneus ventricosus genome elucidates the spidroin gene catalogue.</title>
        <authorList>
            <person name="Kono N."/>
            <person name="Nakamura H."/>
            <person name="Ohtoshi R."/>
            <person name="Moran D.A.P."/>
            <person name="Shinohara A."/>
            <person name="Yoshida Y."/>
            <person name="Fujiwara M."/>
            <person name="Mori M."/>
            <person name="Tomita M."/>
            <person name="Arakawa K."/>
        </authorList>
    </citation>
    <scope>NUCLEOTIDE SEQUENCE [LARGE SCALE GENOMIC DNA]</scope>
</reference>